<dbReference type="PANTHER" id="PTHR43175">
    <property type="entry name" value="CARBONIC ANHYDRASE"/>
    <property type="match status" value="1"/>
</dbReference>
<dbReference type="AlphaFoldDB" id="A0A820ZFQ5"/>
<evidence type="ECO:0000313" key="8">
    <source>
        <dbReference type="Proteomes" id="UP000663838"/>
    </source>
</evidence>
<dbReference type="Pfam" id="PF00484">
    <property type="entry name" value="Pro_CA"/>
    <property type="match status" value="1"/>
</dbReference>
<protein>
    <recommendedName>
        <fullName evidence="5">Carbonic anhydrase</fullName>
        <ecNumber evidence="5">4.2.1.1</ecNumber>
    </recommendedName>
    <alternativeName>
        <fullName evidence="5">Carbonate dehydratase</fullName>
    </alternativeName>
</protein>
<proteinExistence type="inferred from homology"/>
<evidence type="ECO:0000256" key="4">
    <source>
        <dbReference type="PIRSR" id="PIRSR601765-1"/>
    </source>
</evidence>
<feature type="binding site" evidence="4">
    <location>
        <position position="91"/>
    </location>
    <ligand>
        <name>Zn(2+)</name>
        <dbReference type="ChEBI" id="CHEBI:29105"/>
    </ligand>
</feature>
<comment type="cofactor">
    <cofactor evidence="4">
        <name>Zn(2+)</name>
        <dbReference type="ChEBI" id="CHEBI:29105"/>
    </cofactor>
    <text evidence="4">Binds 1 zinc ion per subunit.</text>
</comment>
<dbReference type="PANTHER" id="PTHR43175:SF3">
    <property type="entry name" value="CARBON DISULFIDE HYDROLASE"/>
    <property type="match status" value="1"/>
</dbReference>
<dbReference type="CDD" id="cd03379">
    <property type="entry name" value="beta_CA_cladeD"/>
    <property type="match status" value="1"/>
</dbReference>
<dbReference type="GO" id="GO:0008270">
    <property type="term" value="F:zinc ion binding"/>
    <property type="evidence" value="ECO:0007669"/>
    <property type="project" value="UniProtKB-UniRule"/>
</dbReference>
<dbReference type="GO" id="GO:0004089">
    <property type="term" value="F:carbonate dehydratase activity"/>
    <property type="evidence" value="ECO:0007669"/>
    <property type="project" value="UniProtKB-UniRule"/>
</dbReference>
<accession>A0A820ZFQ5</accession>
<dbReference type="Proteomes" id="UP000663865">
    <property type="component" value="Unassembled WGS sequence"/>
</dbReference>
<comment type="caution">
    <text evidence="7">The sequence shown here is derived from an EMBL/GenBank/DDBJ whole genome shotgun (WGS) entry which is preliminary data.</text>
</comment>
<evidence type="ECO:0000256" key="5">
    <source>
        <dbReference type="RuleBase" id="RU003956"/>
    </source>
</evidence>
<dbReference type="EMBL" id="CAJNYV010005038">
    <property type="protein sequence ID" value="CAF3718799.1"/>
    <property type="molecule type" value="Genomic_DNA"/>
</dbReference>
<reference evidence="7" key="1">
    <citation type="submission" date="2021-02" db="EMBL/GenBank/DDBJ databases">
        <authorList>
            <person name="Nowell W R."/>
        </authorList>
    </citation>
    <scope>NUCLEOTIDE SEQUENCE</scope>
</reference>
<dbReference type="EMBL" id="CAJOBS010000382">
    <property type="protein sequence ID" value="CAF4564539.1"/>
    <property type="molecule type" value="Genomic_DNA"/>
</dbReference>
<keyword evidence="2 4" id="KW-0479">Metal-binding</keyword>
<keyword evidence="3 4" id="KW-0862">Zinc</keyword>
<gene>
    <name evidence="6" type="ORF">KIK155_LOCUS27844</name>
    <name evidence="7" type="ORF">TOA249_LOCUS8160</name>
</gene>
<dbReference type="InterPro" id="IPR001765">
    <property type="entry name" value="Carbonic_anhydrase"/>
</dbReference>
<organism evidence="7 8">
    <name type="scientific">Rotaria socialis</name>
    <dbReference type="NCBI Taxonomy" id="392032"/>
    <lineage>
        <taxon>Eukaryota</taxon>
        <taxon>Metazoa</taxon>
        <taxon>Spiralia</taxon>
        <taxon>Gnathifera</taxon>
        <taxon>Rotifera</taxon>
        <taxon>Eurotatoria</taxon>
        <taxon>Bdelloidea</taxon>
        <taxon>Philodinida</taxon>
        <taxon>Philodinidae</taxon>
        <taxon>Rotaria</taxon>
    </lineage>
</organism>
<dbReference type="Gene3D" id="3.40.1050.10">
    <property type="entry name" value="Carbonic anhydrase"/>
    <property type="match status" value="1"/>
</dbReference>
<feature type="binding site" evidence="4">
    <location>
        <position position="41"/>
    </location>
    <ligand>
        <name>Zn(2+)</name>
        <dbReference type="ChEBI" id="CHEBI:29105"/>
    </ligand>
</feature>
<dbReference type="Proteomes" id="UP000663838">
    <property type="component" value="Unassembled WGS sequence"/>
</dbReference>
<dbReference type="SMART" id="SM00947">
    <property type="entry name" value="Pro_CA"/>
    <property type="match status" value="1"/>
</dbReference>
<keyword evidence="5" id="KW-0456">Lyase</keyword>
<name>A0A820ZFQ5_9BILA</name>
<dbReference type="InterPro" id="IPR036874">
    <property type="entry name" value="Carbonic_anhydrase_sf"/>
</dbReference>
<sequence length="166" mass="18457">MAFTSQVSAFLIANEEYVAQFDKGHLALPPTRKVAIVTCMDARIDPAKILGLQEGDSHVIRNAGGRAADAVRSLIISQQLLGTREILIIHHTDCGMVTFKDSDLQEKLKQEFHSTADHIAFLSIVKLEDSVRDDVDFLKNNPLLFKDVPISGWVYDVKTGKLNRIV</sequence>
<comment type="function">
    <text evidence="5">Reversible hydration of carbon dioxide.</text>
</comment>
<comment type="catalytic activity">
    <reaction evidence="5">
        <text>hydrogencarbonate + H(+) = CO2 + H2O</text>
        <dbReference type="Rhea" id="RHEA:10748"/>
        <dbReference type="ChEBI" id="CHEBI:15377"/>
        <dbReference type="ChEBI" id="CHEBI:15378"/>
        <dbReference type="ChEBI" id="CHEBI:16526"/>
        <dbReference type="ChEBI" id="CHEBI:17544"/>
        <dbReference type="EC" id="4.2.1.1"/>
    </reaction>
</comment>
<dbReference type="SUPFAM" id="SSF53056">
    <property type="entry name" value="beta-carbonic anhydrase, cab"/>
    <property type="match status" value="1"/>
</dbReference>
<evidence type="ECO:0000313" key="7">
    <source>
        <dbReference type="EMBL" id="CAF4564539.1"/>
    </source>
</evidence>
<evidence type="ECO:0000256" key="1">
    <source>
        <dbReference type="ARBA" id="ARBA00006217"/>
    </source>
</evidence>
<feature type="binding site" evidence="4">
    <location>
        <position position="94"/>
    </location>
    <ligand>
        <name>Zn(2+)</name>
        <dbReference type="ChEBI" id="CHEBI:29105"/>
    </ligand>
</feature>
<feature type="binding site" evidence="4">
    <location>
        <position position="39"/>
    </location>
    <ligand>
        <name>Zn(2+)</name>
        <dbReference type="ChEBI" id="CHEBI:29105"/>
    </ligand>
</feature>
<comment type="similarity">
    <text evidence="1 5">Belongs to the beta-class carbonic anhydrase family.</text>
</comment>
<evidence type="ECO:0000256" key="2">
    <source>
        <dbReference type="ARBA" id="ARBA00022723"/>
    </source>
</evidence>
<evidence type="ECO:0000256" key="3">
    <source>
        <dbReference type="ARBA" id="ARBA00022833"/>
    </source>
</evidence>
<evidence type="ECO:0000313" key="6">
    <source>
        <dbReference type="EMBL" id="CAF3718799.1"/>
    </source>
</evidence>
<dbReference type="EC" id="4.2.1.1" evidence="5"/>